<name>A0A5N0TF32_9MICO</name>
<dbReference type="NCBIfam" id="NF041046">
    <property type="entry name" value="UGSC_fam"/>
    <property type="match status" value="1"/>
</dbReference>
<evidence type="ECO:0000259" key="2">
    <source>
        <dbReference type="Pfam" id="PF24696"/>
    </source>
</evidence>
<keyword evidence="4" id="KW-1185">Reference proteome</keyword>
<dbReference type="InterPro" id="IPR057767">
    <property type="entry name" value="UGSC-like_dom"/>
</dbReference>
<dbReference type="RefSeq" id="WP_150892983.1">
    <property type="nucleotide sequence ID" value="NZ_VYUY01000009.1"/>
</dbReference>
<dbReference type="InterPro" id="IPR049831">
    <property type="entry name" value="UGSC_seleno"/>
</dbReference>
<feature type="domain" description="UGSC-like" evidence="2">
    <location>
        <begin position="5"/>
        <end position="178"/>
    </location>
</feature>
<comment type="caution">
    <text evidence="3">The sequence shown here is derived from an EMBL/GenBank/DDBJ whole genome shotgun (WGS) entry which is preliminary data.</text>
</comment>
<reference evidence="4" key="1">
    <citation type="submission" date="2019-09" db="EMBL/GenBank/DDBJ databases">
        <title>Mumia zhuanghuii sp. nov. isolated from the intestinal contents of plateau pika (Ochotona curzoniae) in the Qinghai-Tibet plateau of China.</title>
        <authorList>
            <person name="Tian Z."/>
        </authorList>
    </citation>
    <scope>NUCLEOTIDE SEQUENCE [LARGE SCALE GENOMIC DNA]</scope>
    <source>
        <strain evidence="4">L-033</strain>
    </source>
</reference>
<protein>
    <recommendedName>
        <fullName evidence="2">UGSC-like domain-containing protein</fullName>
    </recommendedName>
</protein>
<dbReference type="Proteomes" id="UP000326838">
    <property type="component" value="Unassembled WGS sequence"/>
</dbReference>
<proteinExistence type="predicted"/>
<feature type="region of interest" description="Disordered" evidence="1">
    <location>
        <begin position="1"/>
        <end position="25"/>
    </location>
</feature>
<organism evidence="3 4">
    <name type="scientific">Microbacterium caowuchunii</name>
    <dbReference type="NCBI Taxonomy" id="2614638"/>
    <lineage>
        <taxon>Bacteria</taxon>
        <taxon>Bacillati</taxon>
        <taxon>Actinomycetota</taxon>
        <taxon>Actinomycetes</taxon>
        <taxon>Micrococcales</taxon>
        <taxon>Microbacteriaceae</taxon>
        <taxon>Microbacterium</taxon>
    </lineage>
</organism>
<accession>A0A5N0TF32</accession>
<evidence type="ECO:0000256" key="1">
    <source>
        <dbReference type="SAM" id="MobiDB-lite"/>
    </source>
</evidence>
<dbReference type="EMBL" id="VYUY01000009">
    <property type="protein sequence ID" value="KAA9133675.1"/>
    <property type="molecule type" value="Genomic_DNA"/>
</dbReference>
<gene>
    <name evidence="3" type="ORF">F6B40_07905</name>
</gene>
<dbReference type="Pfam" id="PF24696">
    <property type="entry name" value="UGSC"/>
    <property type="match status" value="1"/>
</dbReference>
<sequence length="185" mass="19369">MPNAILDPTGRATADQEAAPSVHAPRPASLAGVRIGLLDNTKHNAMLFLQTVGELLVEKHGAAGVSIVETKQSFSIPVDETIVGRYRDSCDVVITGVGDCGSCSAAAVADGINFERAGLPAAVVLTDAFLTTGRMMAGVQGDPDYEWITTEHPMAALTEEQVRERAAGLLPQVVGMLLGETETAR</sequence>
<evidence type="ECO:0000313" key="3">
    <source>
        <dbReference type="EMBL" id="KAA9133675.1"/>
    </source>
</evidence>
<evidence type="ECO:0000313" key="4">
    <source>
        <dbReference type="Proteomes" id="UP000326838"/>
    </source>
</evidence>
<dbReference type="AlphaFoldDB" id="A0A5N0TF32"/>